<sequence length="88" mass="9580">MTRRDMLWRGIGLVLAVGACGVAAAMNGSAQAMLVFPIALLGLTLMINGKRVAVVLRAERHGHGHTAQAIHAVRLRRTRRRPDPPHSR</sequence>
<feature type="transmembrane region" description="Helical" evidence="2">
    <location>
        <begin position="7"/>
        <end position="26"/>
    </location>
</feature>
<comment type="caution">
    <text evidence="3">The sequence shown here is derived from an EMBL/GenBank/DDBJ whole genome shotgun (WGS) entry which is preliminary data.</text>
</comment>
<keyword evidence="2" id="KW-0812">Transmembrane</keyword>
<evidence type="ECO:0000256" key="2">
    <source>
        <dbReference type="SAM" id="Phobius"/>
    </source>
</evidence>
<evidence type="ECO:0000313" key="3">
    <source>
        <dbReference type="EMBL" id="PZO76945.1"/>
    </source>
</evidence>
<evidence type="ECO:0000256" key="1">
    <source>
        <dbReference type="SAM" id="MobiDB-lite"/>
    </source>
</evidence>
<name>A0A2W5B0Y4_9SPHN</name>
<accession>A0A2W5B0Y4</accession>
<organism evidence="3 4">
    <name type="scientific">Sphingomonas taxi</name>
    <dbReference type="NCBI Taxonomy" id="1549858"/>
    <lineage>
        <taxon>Bacteria</taxon>
        <taxon>Pseudomonadati</taxon>
        <taxon>Pseudomonadota</taxon>
        <taxon>Alphaproteobacteria</taxon>
        <taxon>Sphingomonadales</taxon>
        <taxon>Sphingomonadaceae</taxon>
        <taxon>Sphingomonas</taxon>
    </lineage>
</organism>
<proteinExistence type="predicted"/>
<dbReference type="EMBL" id="QFMX01000001">
    <property type="protein sequence ID" value="PZO76945.1"/>
    <property type="molecule type" value="Genomic_DNA"/>
</dbReference>
<feature type="region of interest" description="Disordered" evidence="1">
    <location>
        <begin position="64"/>
        <end position="88"/>
    </location>
</feature>
<keyword evidence="2" id="KW-0472">Membrane</keyword>
<feature type="transmembrane region" description="Helical" evidence="2">
    <location>
        <begin position="32"/>
        <end position="49"/>
    </location>
</feature>
<protein>
    <submittedName>
        <fullName evidence="3">Uncharacterized protein</fullName>
    </submittedName>
</protein>
<evidence type="ECO:0000313" key="4">
    <source>
        <dbReference type="Proteomes" id="UP000249555"/>
    </source>
</evidence>
<gene>
    <name evidence="3" type="ORF">DI640_00580</name>
</gene>
<reference evidence="3 4" key="1">
    <citation type="submission" date="2017-08" db="EMBL/GenBank/DDBJ databases">
        <title>Infants hospitalized years apart are colonized by the same room-sourced microbial strains.</title>
        <authorList>
            <person name="Brooks B."/>
            <person name="Olm M.R."/>
            <person name="Firek B.A."/>
            <person name="Baker R."/>
            <person name="Thomas B.C."/>
            <person name="Morowitz M.J."/>
            <person name="Banfield J.F."/>
        </authorList>
    </citation>
    <scope>NUCLEOTIDE SEQUENCE [LARGE SCALE GENOMIC DNA]</scope>
    <source>
        <strain evidence="3">S2_018_000_R3_119</strain>
    </source>
</reference>
<dbReference type="PROSITE" id="PS51257">
    <property type="entry name" value="PROKAR_LIPOPROTEIN"/>
    <property type="match status" value="1"/>
</dbReference>
<dbReference type="Proteomes" id="UP000249555">
    <property type="component" value="Unassembled WGS sequence"/>
</dbReference>
<keyword evidence="2" id="KW-1133">Transmembrane helix</keyword>
<dbReference type="AlphaFoldDB" id="A0A2W5B0Y4"/>